<keyword evidence="3" id="KW-1185">Reference proteome</keyword>
<proteinExistence type="predicted"/>
<evidence type="ECO:0000259" key="1">
    <source>
        <dbReference type="Pfam" id="PF20613"/>
    </source>
</evidence>
<evidence type="ECO:0000313" key="2">
    <source>
        <dbReference type="EMBL" id="GIU52015.1"/>
    </source>
</evidence>
<gene>
    <name evidence="2" type="ORF">TUM4438_43560</name>
</gene>
<dbReference type="Proteomes" id="UP000887104">
    <property type="component" value="Unassembled WGS sequence"/>
</dbReference>
<comment type="caution">
    <text evidence="2">The sequence shown here is derived from an EMBL/GenBank/DDBJ whole genome shotgun (WGS) entry which is preliminary data.</text>
</comment>
<feature type="domain" description="HipA-like kinase" evidence="1">
    <location>
        <begin position="6"/>
        <end position="233"/>
    </location>
</feature>
<accession>A0ABQ4PR89</accession>
<dbReference type="Pfam" id="PF20613">
    <property type="entry name" value="HipA_2"/>
    <property type="match status" value="1"/>
</dbReference>
<organism evidence="2 3">
    <name type="scientific">Shewanella sairae</name>
    <dbReference type="NCBI Taxonomy" id="190310"/>
    <lineage>
        <taxon>Bacteria</taxon>
        <taxon>Pseudomonadati</taxon>
        <taxon>Pseudomonadota</taxon>
        <taxon>Gammaproteobacteria</taxon>
        <taxon>Alteromonadales</taxon>
        <taxon>Shewanellaceae</taxon>
        <taxon>Shewanella</taxon>
    </lineage>
</organism>
<dbReference type="InterPro" id="IPR046748">
    <property type="entry name" value="HipA_2"/>
</dbReference>
<dbReference type="RefSeq" id="WP_220783315.1">
    <property type="nucleotide sequence ID" value="NZ_BPEY01000146.1"/>
</dbReference>
<sequence>MDEVEITSVIREVSQGMTAPYLCEASDDNQYIVKGSKASPKELMYEWVVAHLGVSFGLPIPPFKKAVADNEFLKYGIYDLYCCNFASERQKDIQEIRFNQLEALGNNILKDLFFFDYWIQNDDRNLTERGGNPNFFVHQKTLEPFVLDHNLAFNKDFSLAEHKLYHVGAKFWNGLDLIDREDYEKRIRKCTIVLDKAFKSLPKDWLENDPNGSIEASIRSILNRVNEDEFWEGIK</sequence>
<evidence type="ECO:0000313" key="3">
    <source>
        <dbReference type="Proteomes" id="UP000887104"/>
    </source>
</evidence>
<protein>
    <recommendedName>
        <fullName evidence="1">HipA-like kinase domain-containing protein</fullName>
    </recommendedName>
</protein>
<name>A0ABQ4PR89_9GAMM</name>
<dbReference type="EMBL" id="BPEY01000146">
    <property type="protein sequence ID" value="GIU52015.1"/>
    <property type="molecule type" value="Genomic_DNA"/>
</dbReference>
<reference evidence="2" key="1">
    <citation type="submission" date="2021-05" db="EMBL/GenBank/DDBJ databases">
        <title>Molecular characterization for Shewanella algae harboring chromosomal blaOXA-55-like strains isolated from clinical and environment sample.</title>
        <authorList>
            <person name="Ohama Y."/>
            <person name="Aoki K."/>
            <person name="Harada S."/>
            <person name="Moriya K."/>
            <person name="Ishii Y."/>
            <person name="Tateda K."/>
        </authorList>
    </citation>
    <scope>NUCLEOTIDE SEQUENCE</scope>
    <source>
        <strain evidence="2">JCM 11563</strain>
    </source>
</reference>